<accession>A0A6J5U1H9</accession>
<organism evidence="2 4">
    <name type="scientific">Prunus armeniaca</name>
    <name type="common">Apricot</name>
    <name type="synonym">Armeniaca vulgaris</name>
    <dbReference type="NCBI Taxonomy" id="36596"/>
    <lineage>
        <taxon>Eukaryota</taxon>
        <taxon>Viridiplantae</taxon>
        <taxon>Streptophyta</taxon>
        <taxon>Embryophyta</taxon>
        <taxon>Tracheophyta</taxon>
        <taxon>Spermatophyta</taxon>
        <taxon>Magnoliopsida</taxon>
        <taxon>eudicotyledons</taxon>
        <taxon>Gunneridae</taxon>
        <taxon>Pentapetalae</taxon>
        <taxon>rosids</taxon>
        <taxon>fabids</taxon>
        <taxon>Rosales</taxon>
        <taxon>Rosaceae</taxon>
        <taxon>Amygdaloideae</taxon>
        <taxon>Amygdaleae</taxon>
        <taxon>Prunus</taxon>
    </lineage>
</organism>
<evidence type="ECO:0000313" key="4">
    <source>
        <dbReference type="Proteomes" id="UP000507222"/>
    </source>
</evidence>
<reference evidence="5" key="1">
    <citation type="journal article" date="2020" name="Genome Biol.">
        <title>Gamete binning: chromosome-level and haplotype-resolved genome assembly enabled by high-throughput single-cell sequencing of gamete genomes.</title>
        <authorList>
            <person name="Campoy J.A."/>
            <person name="Sun H."/>
            <person name="Goel M."/>
            <person name="Jiao W.-B."/>
            <person name="Folz-Donahue K."/>
            <person name="Wang N."/>
            <person name="Rubio M."/>
            <person name="Liu C."/>
            <person name="Kukat C."/>
            <person name="Ruiz D."/>
            <person name="Huettel B."/>
            <person name="Schneeberger K."/>
        </authorList>
    </citation>
    <scope>NUCLEOTIDE SEQUENCE [LARGE SCALE GENOMIC DNA]</scope>
    <source>
        <strain evidence="5">cv. Rojo Pasion</strain>
    </source>
</reference>
<dbReference type="EMBL" id="CAEKDK010000002">
    <property type="protein sequence ID" value="CAB4270013.1"/>
    <property type="molecule type" value="Genomic_DNA"/>
</dbReference>
<evidence type="ECO:0000313" key="5">
    <source>
        <dbReference type="Proteomes" id="UP000507245"/>
    </source>
</evidence>
<dbReference type="AlphaFoldDB" id="A0A6J5U1H9"/>
<sequence length="87" mass="9460">MGGGCCGFSVWGGKVLAVVVEHVVAFDDFGVVDIVEDFDLAADLVVDPVPCRRCLWFRSESKAVTHLLTSEKQRIDKVMGLGYQGLT</sequence>
<feature type="signal peptide" evidence="1">
    <location>
        <begin position="1"/>
        <end position="17"/>
    </location>
</feature>
<keyword evidence="1" id="KW-0732">Signal</keyword>
<reference evidence="2 4" key="2">
    <citation type="submission" date="2020-05" db="EMBL/GenBank/DDBJ databases">
        <authorList>
            <person name="Campoy J."/>
            <person name="Schneeberger K."/>
            <person name="Spophaly S."/>
        </authorList>
    </citation>
    <scope>NUCLEOTIDE SEQUENCE [LARGE SCALE GENOMIC DNA]</scope>
    <source>
        <strain evidence="2">PruArmRojPasFocal</strain>
    </source>
</reference>
<dbReference type="Proteomes" id="UP000507245">
    <property type="component" value="Unassembled WGS sequence"/>
</dbReference>
<proteinExistence type="predicted"/>
<protein>
    <submittedName>
        <fullName evidence="2">Uncharacterized protein</fullName>
    </submittedName>
</protein>
<gene>
    <name evidence="2" type="ORF">CURHAP_LOCUS15961</name>
    <name evidence="3" type="ORF">ORAREDHAP_LOCUS15448</name>
</gene>
<feature type="chain" id="PRO_5033551563" evidence="1">
    <location>
        <begin position="18"/>
        <end position="87"/>
    </location>
</feature>
<dbReference type="EMBL" id="CAEKKB010000002">
    <property type="protein sequence ID" value="CAB4300381.1"/>
    <property type="molecule type" value="Genomic_DNA"/>
</dbReference>
<keyword evidence="5" id="KW-1185">Reference proteome</keyword>
<name>A0A6J5U1H9_PRUAR</name>
<dbReference type="Proteomes" id="UP000507222">
    <property type="component" value="Unassembled WGS sequence"/>
</dbReference>
<evidence type="ECO:0000313" key="3">
    <source>
        <dbReference type="EMBL" id="CAB4300381.1"/>
    </source>
</evidence>
<evidence type="ECO:0000256" key="1">
    <source>
        <dbReference type="SAM" id="SignalP"/>
    </source>
</evidence>
<evidence type="ECO:0000313" key="2">
    <source>
        <dbReference type="EMBL" id="CAB4270013.1"/>
    </source>
</evidence>